<organism evidence="2">
    <name type="scientific">uncultured Desulfobacterium sp</name>
    <dbReference type="NCBI Taxonomy" id="201089"/>
    <lineage>
        <taxon>Bacteria</taxon>
        <taxon>Pseudomonadati</taxon>
        <taxon>Thermodesulfobacteriota</taxon>
        <taxon>Desulfobacteria</taxon>
        <taxon>Desulfobacterales</taxon>
        <taxon>Desulfobacteriaceae</taxon>
        <taxon>Desulfobacterium</taxon>
        <taxon>environmental samples</taxon>
    </lineage>
</organism>
<accession>E1Y9W6</accession>
<name>E1Y9W6_9BACT</name>
<protein>
    <submittedName>
        <fullName evidence="2">Uncharacterized protein</fullName>
    </submittedName>
</protein>
<proteinExistence type="predicted"/>
<reference evidence="2" key="1">
    <citation type="journal article" date="2011" name="Environ. Microbiol.">
        <title>Genomic insights into the metabolic potential of the polycyclic aromatic hydrocarbon degrading sulfate-reducing Deltaproteobacterium N47.</title>
        <authorList>
            <person name="Bergmann F."/>
            <person name="Selesi D."/>
            <person name="Weinmaier T."/>
            <person name="Tischler P."/>
            <person name="Rattei T."/>
            <person name="Meckenstock R.U."/>
        </authorList>
    </citation>
    <scope>NUCLEOTIDE SEQUENCE</scope>
</reference>
<dbReference type="AlphaFoldDB" id="E1Y9W6"/>
<keyword evidence="1" id="KW-0812">Transmembrane</keyword>
<feature type="transmembrane region" description="Helical" evidence="1">
    <location>
        <begin position="51"/>
        <end position="73"/>
    </location>
</feature>
<evidence type="ECO:0000256" key="1">
    <source>
        <dbReference type="SAM" id="Phobius"/>
    </source>
</evidence>
<keyword evidence="1" id="KW-0472">Membrane</keyword>
<dbReference type="EMBL" id="FR695866">
    <property type="protein sequence ID" value="CBX27360.1"/>
    <property type="molecule type" value="Genomic_DNA"/>
</dbReference>
<gene>
    <name evidence="2" type="ORF">N47_H21820</name>
</gene>
<sequence length="84" mass="9495">MPLKSKPVFRKVVYHFYDTETAGIILIILMMPVILFGITGIVVAIDNPQYSGYIWVPVLVVCLSSVVFLSELIRFIKHSINRGL</sequence>
<keyword evidence="1" id="KW-1133">Transmembrane helix</keyword>
<feature type="transmembrane region" description="Helical" evidence="1">
    <location>
        <begin position="21"/>
        <end position="45"/>
    </location>
</feature>
<evidence type="ECO:0000313" key="2">
    <source>
        <dbReference type="EMBL" id="CBX27360.1"/>
    </source>
</evidence>